<dbReference type="Proteomes" id="UP001549110">
    <property type="component" value="Unassembled WGS sequence"/>
</dbReference>
<dbReference type="EMBL" id="JBEPLU010000002">
    <property type="protein sequence ID" value="MET3527970.1"/>
    <property type="molecule type" value="Genomic_DNA"/>
</dbReference>
<feature type="transmembrane region" description="Helical" evidence="1">
    <location>
        <begin position="362"/>
        <end position="382"/>
    </location>
</feature>
<evidence type="ECO:0000256" key="1">
    <source>
        <dbReference type="SAM" id="Phobius"/>
    </source>
</evidence>
<feature type="transmembrane region" description="Helical" evidence="1">
    <location>
        <begin position="294"/>
        <end position="317"/>
    </location>
</feature>
<keyword evidence="1" id="KW-0812">Transmembrane</keyword>
<evidence type="ECO:0000313" key="2">
    <source>
        <dbReference type="EMBL" id="MET3527970.1"/>
    </source>
</evidence>
<accession>A0ABV2ELP4</accession>
<comment type="caution">
    <text evidence="2">The sequence shown here is derived from an EMBL/GenBank/DDBJ whole genome shotgun (WGS) entry which is preliminary data.</text>
</comment>
<organism evidence="2 3">
    <name type="scientific">Phenylobacterium koreense</name>
    <dbReference type="NCBI Taxonomy" id="266125"/>
    <lineage>
        <taxon>Bacteria</taxon>
        <taxon>Pseudomonadati</taxon>
        <taxon>Pseudomonadota</taxon>
        <taxon>Alphaproteobacteria</taxon>
        <taxon>Caulobacterales</taxon>
        <taxon>Caulobacteraceae</taxon>
        <taxon>Phenylobacterium</taxon>
    </lineage>
</organism>
<keyword evidence="3" id="KW-1185">Reference proteome</keyword>
<feature type="transmembrane region" description="Helical" evidence="1">
    <location>
        <begin position="238"/>
        <end position="256"/>
    </location>
</feature>
<feature type="transmembrane region" description="Helical" evidence="1">
    <location>
        <begin position="21"/>
        <end position="40"/>
    </location>
</feature>
<dbReference type="Pfam" id="PF05940">
    <property type="entry name" value="NnrS"/>
    <property type="match status" value="1"/>
</dbReference>
<feature type="transmembrane region" description="Helical" evidence="1">
    <location>
        <begin position="87"/>
        <end position="107"/>
    </location>
</feature>
<evidence type="ECO:0000313" key="3">
    <source>
        <dbReference type="Proteomes" id="UP001549110"/>
    </source>
</evidence>
<dbReference type="RefSeq" id="WP_354297986.1">
    <property type="nucleotide sequence ID" value="NZ_JBEPLU010000002.1"/>
</dbReference>
<keyword evidence="1" id="KW-0472">Membrane</keyword>
<proteinExistence type="predicted"/>
<feature type="transmembrane region" description="Helical" evidence="1">
    <location>
        <begin position="337"/>
        <end position="356"/>
    </location>
</feature>
<feature type="transmembrane region" description="Helical" evidence="1">
    <location>
        <begin position="60"/>
        <end position="80"/>
    </location>
</feature>
<feature type="transmembrane region" description="Helical" evidence="1">
    <location>
        <begin position="268"/>
        <end position="288"/>
    </location>
</feature>
<reference evidence="2 3" key="1">
    <citation type="submission" date="2024-06" db="EMBL/GenBank/DDBJ databases">
        <title>Genomic Encyclopedia of Type Strains, Phase IV (KMG-IV): sequencing the most valuable type-strain genomes for metagenomic binning, comparative biology and taxonomic classification.</title>
        <authorList>
            <person name="Goeker M."/>
        </authorList>
    </citation>
    <scope>NUCLEOTIDE SEQUENCE [LARGE SCALE GENOMIC DNA]</scope>
    <source>
        <strain evidence="2 3">DSM 17809</strain>
    </source>
</reference>
<sequence length="392" mass="41407">MTTTAQAMRAYRGPAVLSGGFRPFFLLATSWGAVVVPIWVACLHLNGGLVGGVDGRTWHIHEMLFGFLAGIIAGFLLTAIPNWTGRLPVTGARLGWLVALWIAGRVASFAPPSVLASVVDSSFLIVFAAVVWREVLAGRNFRNLPVCMMLSLLALANILYHLAGLAPGAEVIAQRLAMAMGVGLISLIGGRIIPSFTQNWFSSQAIGPGPISYNRFDRAVLFGTGISLALWVVWPYAAVAGVLLLACGVAHLVRLSRWRGWKAWREPLVWILHVGYLWLAVGLGLLGASVMAPAAVTSSAGVHAVTAGAVGVMTLAVMTRASLGHTGRAREADLPTLLIYLAVLGAAVVRVASPFAQGFSTPLLVLSAVLWSLAFGGFAVAYGPMLTRPRGR</sequence>
<feature type="transmembrane region" description="Helical" evidence="1">
    <location>
        <begin position="113"/>
        <end position="132"/>
    </location>
</feature>
<protein>
    <submittedName>
        <fullName evidence="2">Uncharacterized protein involved in response to NO</fullName>
    </submittedName>
</protein>
<keyword evidence="1" id="KW-1133">Transmembrane helix</keyword>
<name>A0ABV2ELP4_9CAUL</name>
<dbReference type="InterPro" id="IPR010266">
    <property type="entry name" value="NnrS"/>
</dbReference>
<feature type="transmembrane region" description="Helical" evidence="1">
    <location>
        <begin position="144"/>
        <end position="163"/>
    </location>
</feature>
<gene>
    <name evidence="2" type="ORF">ABID41_003088</name>
</gene>